<accession>I7KTN4</accession>
<keyword evidence="2" id="KW-1185">Reference proteome</keyword>
<comment type="caution">
    <text evidence="1">The sequence shown here is derived from an EMBL/GenBank/DDBJ whole genome shotgun (WGS) entry which is preliminary data.</text>
</comment>
<evidence type="ECO:0000313" key="1">
    <source>
        <dbReference type="EMBL" id="CCJ33178.1"/>
    </source>
</evidence>
<name>I7KTN4_9CLOT</name>
<gene>
    <name evidence="1" type="ORF">CAAU_1094</name>
</gene>
<reference evidence="1 2" key="1">
    <citation type="journal article" date="2011" name="J. Bacteriol.">
        <title>Draft genome sequence of Caloramator australicus strain RC3T, a thermoanaerobe from the Great Artesian Basin of Australia.</title>
        <authorList>
            <person name="Ogg C.D."/>
            <person name="Patel B.K.C."/>
        </authorList>
    </citation>
    <scope>NUCLEOTIDE SEQUENCE [LARGE SCALE GENOMIC DNA]</scope>
    <source>
        <strain evidence="1 2">RC3</strain>
    </source>
</reference>
<protein>
    <recommendedName>
        <fullName evidence="3">DUF3793 domain-containing protein</fullName>
    </recommendedName>
</protein>
<organism evidence="1 2">
    <name type="scientific">Caloramator australicus RC3</name>
    <dbReference type="NCBI Taxonomy" id="857293"/>
    <lineage>
        <taxon>Bacteria</taxon>
        <taxon>Bacillati</taxon>
        <taxon>Bacillota</taxon>
        <taxon>Clostridia</taxon>
        <taxon>Eubacteriales</taxon>
        <taxon>Clostridiaceae</taxon>
        <taxon>Caloramator</taxon>
    </lineage>
</organism>
<evidence type="ECO:0008006" key="3">
    <source>
        <dbReference type="Google" id="ProtNLM"/>
    </source>
</evidence>
<evidence type="ECO:0000313" key="2">
    <source>
        <dbReference type="Proteomes" id="UP000007652"/>
    </source>
</evidence>
<proteinExistence type="predicted"/>
<dbReference type="InterPro" id="IPR024523">
    <property type="entry name" value="DUF3793"/>
</dbReference>
<sequence length="89" mass="10552">MTLSQILNLLKEKYTLSCPHEIGIFLGIPLEDVMAFINDEKDFKLCGYWKVFGDVERAKKIFNEYDRAKNLALNYIYNEYMLHENKLLN</sequence>
<dbReference type="eggNOG" id="ENOG5032SGE">
    <property type="taxonomic scope" value="Bacteria"/>
</dbReference>
<dbReference type="EMBL" id="CAKP01000065">
    <property type="protein sequence ID" value="CCJ33178.1"/>
    <property type="molecule type" value="Genomic_DNA"/>
</dbReference>
<dbReference type="Proteomes" id="UP000007652">
    <property type="component" value="Unassembled WGS sequence"/>
</dbReference>
<dbReference type="AlphaFoldDB" id="I7KTN4"/>
<dbReference type="STRING" id="857293.CAAU_1094"/>
<dbReference type="Pfam" id="PF12672">
    <property type="entry name" value="DUF3793"/>
    <property type="match status" value="1"/>
</dbReference>